<organism evidence="2 3">
    <name type="scientific">Candidatus Iainarchaeum sp</name>
    <dbReference type="NCBI Taxonomy" id="3101447"/>
    <lineage>
        <taxon>Archaea</taxon>
        <taxon>Candidatus Iainarchaeota</taxon>
        <taxon>Candidatus Iainarchaeia</taxon>
        <taxon>Candidatus Iainarchaeales</taxon>
        <taxon>Candidatus Iainarchaeaceae</taxon>
        <taxon>Candidatus Iainarchaeum</taxon>
    </lineage>
</organism>
<comment type="caution">
    <text evidence="2">The sequence shown here is derived from an EMBL/GenBank/DDBJ whole genome shotgun (WGS) entry which is preliminary data.</text>
</comment>
<dbReference type="Proteomes" id="UP000565078">
    <property type="component" value="Unassembled WGS sequence"/>
</dbReference>
<sequence>MDSRATSSPVQPPEDTNFSFPDENSIIDISARFPALSISQEIKDLNADANGDKVAFYGERKSAFSSAKQDGPVFTEGFGANVKFCSNQPTGTYCEDWARNCNEVSSIGSYQSIWIYREQHGVVHKGNFQTYDYDNFIDATDPTGYDVTWGSNGQDELQYNYKGDSPYYEGWAYKCTTESINLYDSAGLWDIELGLYDNKTGEYDGHTRQIAINQSRAYSIVANGSSRTKDSYKCNETIETTHQFTNNGANSVGYNVDYEIYDPEGHRIQTGSASGTLNSRSTFTGRVTSPAPSGGWPDNGYYKIRAHMLASVGNNAYEDQYSYTTAYVPAAPCIEGNIELINEAPTKSAYACNENLVSTHEFKNTGSYDYSYNAYYELYDPSGTKISNTGMVTDQTLPAGESRSWAITSHTSDFGNWAKSGNYKHKVWLWGPLSNGKNKTSDISEVNLNVPTACIPGEINSYDGTPDKESYGKDDTIISNDHKFENTSNLYKFNYLFYYELKDPNGNVVYSGSNTDGTKTLNPLKYENWELTLPPPSGGWPIEGTYTLKTWVSGKFEDNREKTAYSMSYPYVPVVIKACEAKSNSAWVEQDGKCNEQIIVKHQFDNTGTRTFLHNANFYLYDQSNNRIKTTSNSYSIDPGKGEVWTVKWGAPVDGWKPGTYRSEAYVDGTCTGGGTSSASNSVTASIPQSCGNTTCAGTINVSVNDGASNPVPDAKAYIASSYSASTDSGGSAEIPVSDSTCGRSHSIKIYCSNGTYCDTKSTSIGSNGGSANLSFSCSVCARAQNLSVSATTNKESYNLNETIRLDTTVRSGGNNIDAASLSIYDPFTGETIRASTSGNGTSTYNTTASKTGLQTFTISASKGGYNSTSMTKSVAVNQEMATIYVSVANNDGTQMEGATLYIDSAYGGETDTSGKKTLSTTAGNHIIEAKCPTLEYCGSKSDYFSGQKNISFKCNCDIDADGDGLSASEEEIIGSDPYNANSNLYSNLGSVKLHSCNNPLAIFWPFTSNDDRAMLKSNLKAMDYSQLSDLANGKTAAIAAAAQGTKVLPAAITSRNTSYRALFSVYTKQEAFSSKDGTVIIMATRPDGSMSIVSVPANCSGMFFGIIGGVLGGLKSDVDFAAQVLQGIWWTVSHPKEIAAAIGNSPEAPGKIVAFFTSVDFSGLFGQAGSAMHTITMDIMREGNKYNVFKFDKTAHAAYQVGFLEGYVTGYVGEQVLLLGKIADIIKGIKIVGETGKTIGKAFEAFMRIGQEFGSKTAEILQKFSVNVFEWGSKPAQNFAARLTKIFPNTADADKWIASLGPRAEEVLDKGERVTQKLAAEIEQKLKPELGEEAAKKAAQEAANSTMSKLMNSKYGREAMETFEEGPLQQLAEVYQKHDSVVVERFGQNLENKGYSLKEAMAYADDIKSIPGTENLRTKAVTSNNLGHFFNMKRASQLKKQGNVILREAGTEEPIVFNWRGKTIPNENLDKDILYDLSSNGETKRILEEVKSKSSGDGGVIRLDNEGEKQLYKIAQAIKNKVADEARLVSPSGQVFDNNYKRVAEQLGITILEGVI</sequence>
<accession>A0A7J4IYQ4</accession>
<gene>
    <name evidence="2" type="ORF">HA254_04935</name>
</gene>
<feature type="region of interest" description="Disordered" evidence="1">
    <location>
        <begin position="1"/>
        <end position="21"/>
    </location>
</feature>
<evidence type="ECO:0000313" key="3">
    <source>
        <dbReference type="Proteomes" id="UP000565078"/>
    </source>
</evidence>
<reference evidence="3" key="1">
    <citation type="journal article" date="2020" name="bioRxiv">
        <title>A rank-normalized archaeal taxonomy based on genome phylogeny resolves widespread incomplete and uneven classifications.</title>
        <authorList>
            <person name="Rinke C."/>
            <person name="Chuvochina M."/>
            <person name="Mussig A.J."/>
            <person name="Chaumeil P.-A."/>
            <person name="Waite D.W."/>
            <person name="Whitman W.B."/>
            <person name="Parks D.H."/>
            <person name="Hugenholtz P."/>
        </authorList>
    </citation>
    <scope>NUCLEOTIDE SEQUENCE [LARGE SCALE GENOMIC DNA]</scope>
</reference>
<evidence type="ECO:0000256" key="1">
    <source>
        <dbReference type="SAM" id="MobiDB-lite"/>
    </source>
</evidence>
<evidence type="ECO:0000313" key="2">
    <source>
        <dbReference type="EMBL" id="HIH09984.1"/>
    </source>
</evidence>
<protein>
    <submittedName>
        <fullName evidence="2">Uncharacterized protein</fullName>
    </submittedName>
</protein>
<feature type="compositionally biased region" description="Polar residues" evidence="1">
    <location>
        <begin position="1"/>
        <end position="19"/>
    </location>
</feature>
<name>A0A7J4IYQ4_9ARCH</name>
<proteinExistence type="predicted"/>
<dbReference type="EMBL" id="DUGC01000075">
    <property type="protein sequence ID" value="HIH09984.1"/>
    <property type="molecule type" value="Genomic_DNA"/>
</dbReference>